<evidence type="ECO:0000313" key="2">
    <source>
        <dbReference type="Proteomes" id="UP000255334"/>
    </source>
</evidence>
<evidence type="ECO:0000313" key="1">
    <source>
        <dbReference type="EMBL" id="RDS86673.1"/>
    </source>
</evidence>
<comment type="caution">
    <text evidence="1">The sequence shown here is derived from an EMBL/GenBank/DDBJ whole genome shotgun (WGS) entry which is preliminary data.</text>
</comment>
<protein>
    <submittedName>
        <fullName evidence="1">Uncharacterized protein</fullName>
    </submittedName>
</protein>
<sequence length="61" mass="6512">MKIKDSHDGGTRSGSAEIVRLVPRLHLVPPLRSGAVLVELFQAPGNVPPTLTIVETPEQDA</sequence>
<dbReference type="EMBL" id="QRBF01000001">
    <property type="protein sequence ID" value="RDS86673.1"/>
    <property type="molecule type" value="Genomic_DNA"/>
</dbReference>
<dbReference type="AlphaFoldDB" id="A0A370XE16"/>
<name>A0A370XE16_9GAMM</name>
<accession>A0A370XE16</accession>
<dbReference type="Proteomes" id="UP000255334">
    <property type="component" value="Unassembled WGS sequence"/>
</dbReference>
<gene>
    <name evidence="1" type="ORF">DWU99_05440</name>
</gene>
<reference evidence="1 2" key="1">
    <citation type="submission" date="2018-07" db="EMBL/GenBank/DDBJ databases">
        <title>Dyella monticola sp. nov. and Dyella psychrodurans sp. nov. isolated from monsoon evergreen broad-leaved forest soil of Dinghu Mountain, China.</title>
        <authorList>
            <person name="Gao Z."/>
            <person name="Qiu L."/>
        </authorList>
    </citation>
    <scope>NUCLEOTIDE SEQUENCE [LARGE SCALE GENOMIC DNA]</scope>
    <source>
        <strain evidence="1 2">4MSK11</strain>
    </source>
</reference>
<keyword evidence="2" id="KW-1185">Reference proteome</keyword>
<organism evidence="1 2">
    <name type="scientific">Dyella psychrodurans</name>
    <dbReference type="NCBI Taxonomy" id="1927960"/>
    <lineage>
        <taxon>Bacteria</taxon>
        <taxon>Pseudomonadati</taxon>
        <taxon>Pseudomonadota</taxon>
        <taxon>Gammaproteobacteria</taxon>
        <taxon>Lysobacterales</taxon>
        <taxon>Rhodanobacteraceae</taxon>
        <taxon>Dyella</taxon>
    </lineage>
</organism>
<proteinExistence type="predicted"/>
<dbReference type="RefSeq" id="WP_115476942.1">
    <property type="nucleotide sequence ID" value="NZ_QRBF01000001.1"/>
</dbReference>